<accession>A0ACC2IM39</accession>
<dbReference type="EMBL" id="JAPHNI010000105">
    <property type="protein sequence ID" value="KAJ8116189.1"/>
    <property type="molecule type" value="Genomic_DNA"/>
</dbReference>
<dbReference type="Proteomes" id="UP001153331">
    <property type="component" value="Unassembled WGS sequence"/>
</dbReference>
<protein>
    <submittedName>
        <fullName evidence="1">Uncharacterized protein</fullName>
    </submittedName>
</protein>
<sequence>MAAIGNGSINAPLVEIPLSEHTCTLSIIDTTCVLTVPAETLVEPPIRGHELMNFPTFSFLIRNSSSRKQILFDLGCKKDFWNLPQPIADVIDAKVPGIRVDKNLSEVLAEGGVDTSSISAAVISHHHYDHIGDPNTFSQSMELVVGPGFSDAFLPGYPKNEASPVFESDLVGRSVRELTFSDQLVVAGYHAIDYFADGSFYILNTPGHAIGHVSALVRTTSNTFVFLGGDICHFGGAFRPTSYVPMPESLSPYDVGHEKRHNQPYPHSVFTKCHPDRANARTTTYYTPCCRADGWYVDPPRALESIEQLKALDADARILVLIAHDPAMLDICTFFPHANANDWQSLGWKRMLRWRFLDELPSDVRELKYLIDGTYMEGKRVKTLGGVKV</sequence>
<name>A0ACC2IM39_9PLEO</name>
<reference evidence="1" key="1">
    <citation type="submission" date="2022-11" db="EMBL/GenBank/DDBJ databases">
        <title>Genome Sequence of Boeremia exigua.</title>
        <authorList>
            <person name="Buettner E."/>
        </authorList>
    </citation>
    <scope>NUCLEOTIDE SEQUENCE</scope>
    <source>
        <strain evidence="1">CU02</strain>
    </source>
</reference>
<gene>
    <name evidence="1" type="ORF">OPT61_g2342</name>
</gene>
<evidence type="ECO:0000313" key="1">
    <source>
        <dbReference type="EMBL" id="KAJ8116189.1"/>
    </source>
</evidence>
<keyword evidence="2" id="KW-1185">Reference proteome</keyword>
<comment type="caution">
    <text evidence="1">The sequence shown here is derived from an EMBL/GenBank/DDBJ whole genome shotgun (WGS) entry which is preliminary data.</text>
</comment>
<organism evidence="1 2">
    <name type="scientific">Boeremia exigua</name>
    <dbReference type="NCBI Taxonomy" id="749465"/>
    <lineage>
        <taxon>Eukaryota</taxon>
        <taxon>Fungi</taxon>
        <taxon>Dikarya</taxon>
        <taxon>Ascomycota</taxon>
        <taxon>Pezizomycotina</taxon>
        <taxon>Dothideomycetes</taxon>
        <taxon>Pleosporomycetidae</taxon>
        <taxon>Pleosporales</taxon>
        <taxon>Pleosporineae</taxon>
        <taxon>Didymellaceae</taxon>
        <taxon>Boeremia</taxon>
    </lineage>
</organism>
<proteinExistence type="predicted"/>
<evidence type="ECO:0000313" key="2">
    <source>
        <dbReference type="Proteomes" id="UP001153331"/>
    </source>
</evidence>